<protein>
    <submittedName>
        <fullName evidence="2">Type IX secretion system membrane protein PorP/SprF</fullName>
    </submittedName>
</protein>
<dbReference type="EMBL" id="JAERTY010000002">
    <property type="protein sequence ID" value="MBL1407710.1"/>
    <property type="molecule type" value="Genomic_DNA"/>
</dbReference>
<accession>A0ABS1R056</accession>
<evidence type="ECO:0000313" key="2">
    <source>
        <dbReference type="EMBL" id="MBL1407710.1"/>
    </source>
</evidence>
<keyword evidence="3" id="KW-1185">Reference proteome</keyword>
<dbReference type="Pfam" id="PF11751">
    <property type="entry name" value="PorP_SprF"/>
    <property type="match status" value="1"/>
</dbReference>
<proteinExistence type="predicted"/>
<dbReference type="NCBIfam" id="TIGR03519">
    <property type="entry name" value="T9SS_PorP_fam"/>
    <property type="match status" value="1"/>
</dbReference>
<reference evidence="2 3" key="1">
    <citation type="submission" date="2021-01" db="EMBL/GenBank/DDBJ databases">
        <title>C459-1 draft genome sequence.</title>
        <authorList>
            <person name="Zhang X.-F."/>
        </authorList>
    </citation>
    <scope>NUCLEOTIDE SEQUENCE [LARGE SCALE GENOMIC DNA]</scope>
    <source>
        <strain evidence="3">C459-1</strain>
    </source>
</reference>
<keyword evidence="1" id="KW-0732">Signal</keyword>
<dbReference type="Proteomes" id="UP000625283">
    <property type="component" value="Unassembled WGS sequence"/>
</dbReference>
<evidence type="ECO:0000256" key="1">
    <source>
        <dbReference type="SAM" id="SignalP"/>
    </source>
</evidence>
<feature type="chain" id="PRO_5045285168" evidence="1">
    <location>
        <begin position="26"/>
        <end position="339"/>
    </location>
</feature>
<comment type="caution">
    <text evidence="2">The sequence shown here is derived from an EMBL/GenBank/DDBJ whole genome shotgun (WGS) entry which is preliminary data.</text>
</comment>
<dbReference type="InterPro" id="IPR019861">
    <property type="entry name" value="PorP/SprF_Bacteroidetes"/>
</dbReference>
<sequence>MNKNNRKKRLMLLLMGVTCFLTTQAQQNIQFTQYIFNSLSVNPAYAGYKEEWFAQIGLRSQWTGWDGAPKTGSISIDGVLDPISRRHGVGLQVTMDGLGAQSATSVYANYALRLQLDPEDTKRLSLGIAAGVTQYGLDGAKLDPVTRKDQVLPDGKLSTWVPDVRLGAYYATPKIYAGVAVHDLFSNSIDNEDFVFNQNSLESLYKNVSLYVIAGGLISLEEGLHLRPSLLVKDDFKGPTSLDANAMFIFNSKFWIGGGYRTRAKIFDRKYYDNSPAKLSSLNSVQGIAQFYVTPKFRVGYSYDIMLNRMQGLQSGTHEVTLGITFDRALKQILSPRFF</sequence>
<evidence type="ECO:0000313" key="3">
    <source>
        <dbReference type="Proteomes" id="UP000625283"/>
    </source>
</evidence>
<organism evidence="2 3">
    <name type="scientific">Sphingobacterium faecale</name>
    <dbReference type="NCBI Taxonomy" id="2803775"/>
    <lineage>
        <taxon>Bacteria</taxon>
        <taxon>Pseudomonadati</taxon>
        <taxon>Bacteroidota</taxon>
        <taxon>Sphingobacteriia</taxon>
        <taxon>Sphingobacteriales</taxon>
        <taxon>Sphingobacteriaceae</taxon>
        <taxon>Sphingobacterium</taxon>
    </lineage>
</organism>
<feature type="signal peptide" evidence="1">
    <location>
        <begin position="1"/>
        <end position="25"/>
    </location>
</feature>
<dbReference type="RefSeq" id="WP_202101524.1">
    <property type="nucleotide sequence ID" value="NZ_JAERTY010000002.1"/>
</dbReference>
<gene>
    <name evidence="2" type="ORF">JKG61_02980</name>
</gene>
<name>A0ABS1R056_9SPHI</name>